<feature type="signal peptide" evidence="1">
    <location>
        <begin position="1"/>
        <end position="20"/>
    </location>
</feature>
<dbReference type="Proteomes" id="UP000310477">
    <property type="component" value="Unassembled WGS sequence"/>
</dbReference>
<keyword evidence="3" id="KW-1185">Reference proteome</keyword>
<evidence type="ECO:0000313" key="2">
    <source>
        <dbReference type="EMBL" id="TKB98151.1"/>
    </source>
</evidence>
<dbReference type="EMBL" id="SWBO01000009">
    <property type="protein sequence ID" value="TKB98151.1"/>
    <property type="molecule type" value="Genomic_DNA"/>
</dbReference>
<comment type="caution">
    <text evidence="2">The sequence shown here is derived from an EMBL/GenBank/DDBJ whole genome shotgun (WGS) entry which is preliminary data.</text>
</comment>
<dbReference type="RefSeq" id="WP_136877765.1">
    <property type="nucleotide sequence ID" value="NZ_SWBO01000009.1"/>
</dbReference>
<evidence type="ECO:0000313" key="3">
    <source>
        <dbReference type="Proteomes" id="UP000310477"/>
    </source>
</evidence>
<gene>
    <name evidence="2" type="ORF">FA045_14290</name>
</gene>
<sequence>MLKKIISFCFAMLCSIWVFAQVPTLIGSAKFFAVGSGLTGAPTFNYNIPAGNNRVMVVSVVIERFHDPLNSNFPAGADGIDNNTSVQVSIGGTVINGLAGFTSKISAFPNTRLTTSRYYRYFSEQDGLPTGNTSITLPNLNLPESASDEMSVIVSVYQNVKSIVQIQNSSTFDPGPTGTTLVTATGVVPANPVGRSATEIIYQAVGNSSESEIISLSSGWASTANMSNVVTNSSTVNNVSLNPNEPDGLSHIIGYRTYPVGTNPTVTFTRAGTGQIHIASAFIMALMPLAKPAVTGTVYIDNNGLTGGVNGAGTWNTSGTLWVNAISDGIVIARAPVNNLGVFNFPEGGNLIEGTYITFQLSKNEGIVGSNAPEKELPLGWGTVGESTTSGTSDGTPNGEFQFMIGNANSANNTTNRFGVTACAAGTAAPIINAATNYSVANSAYGIPCGSTKALLSTLSASNKPAAATVTLTWHTATPATNDNLVTNIDDLGGTEKVYAAFYSSVNDCYSATKEITVLAPLCAGDNDFTATPIISNVGGTLPTIFANDSYKGITITSISAITVDRLYELWTPANATINDNGTLTIPAGLAPGTYTYYYKLRDTDPDVGALINDSRVAEVKFRVVIDSDEDGIADETDLDDDNDGILDSDECGSNERISNGVFPTTGGNINTLTGWTVGGTYAASGAWASPTGRINLNTNGLEFRRDAATVSTVTQNLTGVVGGSSININDFYWIRTLQDAASGGFTFTVSYAGTVYATINSTTMNDTTSPILSANNGAGVNTNSFPFVTSAGTMSGKTNIVITLPTSIPSTGALVITYTANADPTEVRGVGMRSISLFSCGDLDEDGIPNSLDLDSDNDGCVDALEGNENVTNAHLVTASGTVAVGFGSTAANQNLGNTVDANGVPIIVNTGGAADIGSDVGQGVGSAYDNLTNPCCTNTAAPGTPDGYTKTGVSSLVGFANGWPTNVPNGFIAIESKNKGFVITRVANTSAITSPLEGMLIYDISANCVKLYNGTVWKCLEKFCGF</sequence>
<keyword evidence="1" id="KW-0732">Signal</keyword>
<protein>
    <submittedName>
        <fullName evidence="2">Uncharacterized protein</fullName>
    </submittedName>
</protein>
<proteinExistence type="predicted"/>
<dbReference type="AlphaFoldDB" id="A0A4U1C4F5"/>
<accession>A0A4U1C4F5</accession>
<reference evidence="2 3" key="1">
    <citation type="submission" date="2019-04" db="EMBL/GenBank/DDBJ databases">
        <title>Pedobacter sp. AR-2-6 sp. nov., isolated from Arctic soil.</title>
        <authorList>
            <person name="Dahal R.H."/>
            <person name="Kim D.-U."/>
        </authorList>
    </citation>
    <scope>NUCLEOTIDE SEQUENCE [LARGE SCALE GENOMIC DNA]</scope>
    <source>
        <strain evidence="2 3">AR-2-6</strain>
    </source>
</reference>
<dbReference type="OrthoDB" id="9805017at2"/>
<feature type="chain" id="PRO_5020875706" evidence="1">
    <location>
        <begin position="21"/>
        <end position="1028"/>
    </location>
</feature>
<organism evidence="2 3">
    <name type="scientific">Pedobacter cryotolerans</name>
    <dbReference type="NCBI Taxonomy" id="2571270"/>
    <lineage>
        <taxon>Bacteria</taxon>
        <taxon>Pseudomonadati</taxon>
        <taxon>Bacteroidota</taxon>
        <taxon>Sphingobacteriia</taxon>
        <taxon>Sphingobacteriales</taxon>
        <taxon>Sphingobacteriaceae</taxon>
        <taxon>Pedobacter</taxon>
    </lineage>
</organism>
<name>A0A4U1C4F5_9SPHI</name>
<evidence type="ECO:0000256" key="1">
    <source>
        <dbReference type="SAM" id="SignalP"/>
    </source>
</evidence>